<dbReference type="InterPro" id="IPR003660">
    <property type="entry name" value="HAMP_dom"/>
</dbReference>
<dbReference type="PANTHER" id="PTHR43531">
    <property type="entry name" value="PROTEIN ICFG"/>
    <property type="match status" value="1"/>
</dbReference>
<dbReference type="Proteomes" id="UP001243623">
    <property type="component" value="Chromosome"/>
</dbReference>
<dbReference type="GO" id="GO:0005886">
    <property type="term" value="C:plasma membrane"/>
    <property type="evidence" value="ECO:0007669"/>
    <property type="project" value="TreeGrafter"/>
</dbReference>
<dbReference type="RefSeq" id="WP_147670068.1">
    <property type="nucleotide sequence ID" value="NZ_CP120678.1"/>
</dbReference>
<accession>A0A9Y2ETP2</accession>
<keyword evidence="4" id="KW-0175">Coiled coil</keyword>
<dbReference type="CDD" id="cd06225">
    <property type="entry name" value="HAMP"/>
    <property type="match status" value="1"/>
</dbReference>
<dbReference type="SMART" id="SM00283">
    <property type="entry name" value="MA"/>
    <property type="match status" value="1"/>
</dbReference>
<dbReference type="Gene3D" id="6.10.340.10">
    <property type="match status" value="1"/>
</dbReference>
<evidence type="ECO:0000259" key="6">
    <source>
        <dbReference type="PROSITE" id="PS50111"/>
    </source>
</evidence>
<feature type="transmembrane region" description="Helical" evidence="5">
    <location>
        <begin position="195"/>
        <end position="219"/>
    </location>
</feature>
<dbReference type="Pfam" id="PF00672">
    <property type="entry name" value="HAMP"/>
    <property type="match status" value="1"/>
</dbReference>
<dbReference type="GO" id="GO:0006935">
    <property type="term" value="P:chemotaxis"/>
    <property type="evidence" value="ECO:0007669"/>
    <property type="project" value="UniProtKB-KW"/>
</dbReference>
<gene>
    <name evidence="8" type="ORF">P3F81_10325</name>
</gene>
<dbReference type="PROSITE" id="PS50885">
    <property type="entry name" value="HAMP"/>
    <property type="match status" value="1"/>
</dbReference>
<organism evidence="8 9">
    <name type="scientific">Selenobaculum gibii</name>
    <dbReference type="NCBI Taxonomy" id="3054208"/>
    <lineage>
        <taxon>Bacteria</taxon>
        <taxon>Bacillati</taxon>
        <taxon>Bacillota</taxon>
        <taxon>Negativicutes</taxon>
        <taxon>Selenomonadales</taxon>
        <taxon>Selenomonadaceae</taxon>
        <taxon>Selenobaculum</taxon>
    </lineage>
</organism>
<keyword evidence="9" id="KW-1185">Reference proteome</keyword>
<evidence type="ECO:0000256" key="4">
    <source>
        <dbReference type="SAM" id="Coils"/>
    </source>
</evidence>
<sequence>MKIRENMEMYFAERLKNIKVKEKLNLYKKYMLGIIVVLGIVVIVLSLLLNLRLKEITEVWAPTLECVQQLDILTSNYRVNQYGHLVSTTDAEMREYEAELSEIDKKITIISERFMKYSTSDEERKISAEVNKKWLKYKAKSEQVLEASRAHNTKNAGLLMIGDVLDTYQDFQQDFDKLTKFARVELQKAKDSANLMFIIIVAVIVILILIAIVVATMVARIVTRMITEPIAQIEEAVKRMHQGDMSAGKLITYESSDEIGIVADSLRGAMKNLQDYIEEISSTLGEIAKGDLTKDSNEITDFLGDFAEIKESLIHILKSFNSTLTNMQKTSELVSKNSIEISASSQSLANGAANQASAIEELTATIATVVNLAEKSAEDTQKAYDDVKQSTQKAEYGKQKMKELTEEMNSITEISRKIENIITAIENIASQTNLLSLNASIEAARAGSAGRGFAVVAGQIGKLAADSAQSAVNTRELISKTLEEIEKGNIITASTSEAIEAVIREMNGFAEVARMTNQNVENQTRALEQIDQGIQEIAGAVQNTAAASEENTAISENLKDRAAILDEMIKRFKLY</sequence>
<dbReference type="InterPro" id="IPR051310">
    <property type="entry name" value="MCP_chemotaxis"/>
</dbReference>
<feature type="domain" description="Methyl-accepting transducer" evidence="6">
    <location>
        <begin position="330"/>
        <end position="559"/>
    </location>
</feature>
<keyword evidence="3" id="KW-0807">Transducer</keyword>
<dbReference type="GO" id="GO:0004888">
    <property type="term" value="F:transmembrane signaling receptor activity"/>
    <property type="evidence" value="ECO:0007669"/>
    <property type="project" value="TreeGrafter"/>
</dbReference>
<evidence type="ECO:0000256" key="3">
    <source>
        <dbReference type="PROSITE-ProRule" id="PRU00284"/>
    </source>
</evidence>
<evidence type="ECO:0000259" key="7">
    <source>
        <dbReference type="PROSITE" id="PS50885"/>
    </source>
</evidence>
<dbReference type="InterPro" id="IPR004089">
    <property type="entry name" value="MCPsignal_dom"/>
</dbReference>
<comment type="similarity">
    <text evidence="2">Belongs to the methyl-accepting chemotaxis (MCP) protein family.</text>
</comment>
<evidence type="ECO:0000313" key="9">
    <source>
        <dbReference type="Proteomes" id="UP001243623"/>
    </source>
</evidence>
<feature type="coiled-coil region" evidence="4">
    <location>
        <begin position="86"/>
        <end position="113"/>
    </location>
</feature>
<dbReference type="EMBL" id="CP120678">
    <property type="protein sequence ID" value="WIW70280.1"/>
    <property type="molecule type" value="Genomic_DNA"/>
</dbReference>
<dbReference type="Pfam" id="PF00015">
    <property type="entry name" value="MCPsignal"/>
    <property type="match status" value="1"/>
</dbReference>
<dbReference type="SMART" id="SM00304">
    <property type="entry name" value="HAMP"/>
    <property type="match status" value="1"/>
</dbReference>
<keyword evidence="5" id="KW-0812">Transmembrane</keyword>
<dbReference type="InterPro" id="IPR024478">
    <property type="entry name" value="HlyB_4HB_MCP"/>
</dbReference>
<dbReference type="Gene3D" id="1.10.287.950">
    <property type="entry name" value="Methyl-accepting chemotaxis protein"/>
    <property type="match status" value="1"/>
</dbReference>
<keyword evidence="5" id="KW-1133">Transmembrane helix</keyword>
<dbReference type="KEGG" id="sgbi:P3F81_10325"/>
<keyword evidence="1" id="KW-0145">Chemotaxis</keyword>
<dbReference type="SUPFAM" id="SSF58104">
    <property type="entry name" value="Methyl-accepting chemotaxis protein (MCP) signaling domain"/>
    <property type="match status" value="1"/>
</dbReference>
<proteinExistence type="inferred from homology"/>
<evidence type="ECO:0000256" key="5">
    <source>
        <dbReference type="SAM" id="Phobius"/>
    </source>
</evidence>
<dbReference type="PROSITE" id="PS50111">
    <property type="entry name" value="CHEMOTAXIS_TRANSDUC_2"/>
    <property type="match status" value="1"/>
</dbReference>
<feature type="domain" description="HAMP" evidence="7">
    <location>
        <begin position="224"/>
        <end position="278"/>
    </location>
</feature>
<protein>
    <submittedName>
        <fullName evidence="8">Methyl-accepting chemotaxis protein</fullName>
    </submittedName>
</protein>
<dbReference type="GO" id="GO:0007165">
    <property type="term" value="P:signal transduction"/>
    <property type="evidence" value="ECO:0007669"/>
    <property type="project" value="UniProtKB-KW"/>
</dbReference>
<keyword evidence="5" id="KW-0472">Membrane</keyword>
<reference evidence="8" key="1">
    <citation type="submission" date="2023-03" db="EMBL/GenBank/DDBJ databases">
        <title>Selenobaculum gbiensis gen. nov. sp. nov., a new bacterium isolated from the gut microbiota of IBD patient.</title>
        <authorList>
            <person name="Yeo S."/>
            <person name="Park H."/>
            <person name="Huh C.S."/>
        </authorList>
    </citation>
    <scope>NUCLEOTIDE SEQUENCE</scope>
    <source>
        <strain evidence="8">ICN-92133</strain>
    </source>
</reference>
<name>A0A9Y2ETP2_9FIRM</name>
<dbReference type="AlphaFoldDB" id="A0A9Y2ETP2"/>
<evidence type="ECO:0000313" key="8">
    <source>
        <dbReference type="EMBL" id="WIW70280.1"/>
    </source>
</evidence>
<evidence type="ECO:0000256" key="1">
    <source>
        <dbReference type="ARBA" id="ARBA00022500"/>
    </source>
</evidence>
<dbReference type="PANTHER" id="PTHR43531:SF11">
    <property type="entry name" value="METHYL-ACCEPTING CHEMOTAXIS PROTEIN 3"/>
    <property type="match status" value="1"/>
</dbReference>
<evidence type="ECO:0000256" key="2">
    <source>
        <dbReference type="ARBA" id="ARBA00029447"/>
    </source>
</evidence>
<dbReference type="Pfam" id="PF12729">
    <property type="entry name" value="4HB_MCP_1"/>
    <property type="match status" value="1"/>
</dbReference>
<feature type="transmembrane region" description="Helical" evidence="5">
    <location>
        <begin position="30"/>
        <end position="51"/>
    </location>
</feature>